<comment type="caution">
    <text evidence="2">The sequence shown here is derived from an EMBL/GenBank/DDBJ whole genome shotgun (WGS) entry which is preliminary data.</text>
</comment>
<proteinExistence type="predicted"/>
<reference evidence="3" key="1">
    <citation type="journal article" date="2013" name="Genome Announc.">
        <title>Draft Genome Sequence of the Dimorphic Prosthecate Bacterium Brevundimonas abyssalis TAR-001T.</title>
        <authorList>
            <person name="Tsubouchi T."/>
            <person name="Nishi S."/>
            <person name="Usui K."/>
            <person name="Shimane Y."/>
            <person name="Takaki Y."/>
            <person name="Maruyama T."/>
            <person name="Hatada Y."/>
        </authorList>
    </citation>
    <scope>NUCLEOTIDE SEQUENCE [LARGE SCALE GENOMIC DNA]</scope>
    <source>
        <strain evidence="3">TAR-001</strain>
    </source>
</reference>
<evidence type="ECO:0000313" key="3">
    <source>
        <dbReference type="Proteomes" id="UP000016569"/>
    </source>
</evidence>
<sequence length="239" mass="26150">MTAVALNPAVDLTAGAQALAGRGRARVAGVLTTEAAQALHGALADDGLAWRRSLDNPANVDVPVSVFEGQPVDEQARLIAMVHEGARDGFQYVYDRFRIGYGVQTGEAMPQALAELYTLFNSEPWLDFARRLTGDERIAHVDAMATRFGPGQFLNGHNDHHEKAGRLYAYVLNLCPRWRAEWGGLLLFKDDAGEVVEAFTPGFNVLNVFRVPQAHAVSMVTPFAGAPRLSITGWWRTHP</sequence>
<dbReference type="AlphaFoldDB" id="A0A8E0TRI6"/>
<name>A0A8E0TRI6_9CAUL</name>
<keyword evidence="3" id="KW-1185">Reference proteome</keyword>
<dbReference type="GO" id="GO:0031543">
    <property type="term" value="F:peptidyl-proline dioxygenase activity"/>
    <property type="evidence" value="ECO:0007669"/>
    <property type="project" value="TreeGrafter"/>
</dbReference>
<dbReference type="EMBL" id="BATC01000031">
    <property type="protein sequence ID" value="GAD59557.1"/>
    <property type="molecule type" value="Genomic_DNA"/>
</dbReference>
<protein>
    <submittedName>
        <fullName evidence="2">Hypothetical proline hydroxylase</fullName>
    </submittedName>
</protein>
<dbReference type="Proteomes" id="UP000016569">
    <property type="component" value="Unassembled WGS sequence"/>
</dbReference>
<dbReference type="Pfam" id="PF13661">
    <property type="entry name" value="2OG-FeII_Oxy_4"/>
    <property type="match status" value="1"/>
</dbReference>
<dbReference type="InterPro" id="IPR039558">
    <property type="entry name" value="TPA1/OFD1_N"/>
</dbReference>
<dbReference type="Gene3D" id="2.60.120.620">
    <property type="entry name" value="q2cbj1_9rhob like domain"/>
    <property type="match status" value="1"/>
</dbReference>
<dbReference type="OrthoDB" id="9783171at2"/>
<dbReference type="PANTHER" id="PTHR12117">
    <property type="entry name" value="HISTONE ACETYLTRANSFERASE COMPLEX"/>
    <property type="match status" value="1"/>
</dbReference>
<feature type="domain" description="Prolyl 3,4-dihydroxylase TPA1/OFD1 N-terminal" evidence="1">
    <location>
        <begin position="146"/>
        <end position="235"/>
    </location>
</feature>
<organism evidence="2 3">
    <name type="scientific">Brevundimonas abyssalis TAR-001</name>
    <dbReference type="NCBI Taxonomy" id="1391729"/>
    <lineage>
        <taxon>Bacteria</taxon>
        <taxon>Pseudomonadati</taxon>
        <taxon>Pseudomonadota</taxon>
        <taxon>Alphaproteobacteria</taxon>
        <taxon>Caulobacterales</taxon>
        <taxon>Caulobacteraceae</taxon>
        <taxon>Brevundimonas</taxon>
    </lineage>
</organism>
<dbReference type="GO" id="GO:0005737">
    <property type="term" value="C:cytoplasm"/>
    <property type="evidence" value="ECO:0007669"/>
    <property type="project" value="TreeGrafter"/>
</dbReference>
<dbReference type="InterPro" id="IPR051842">
    <property type="entry name" value="uS12_prolyl_hydroxylase"/>
</dbReference>
<accession>A0A8E0TRI6</accession>
<dbReference type="RefSeq" id="WP_021697652.1">
    <property type="nucleotide sequence ID" value="NZ_BATC01000031.1"/>
</dbReference>
<evidence type="ECO:0000259" key="1">
    <source>
        <dbReference type="Pfam" id="PF13661"/>
    </source>
</evidence>
<dbReference type="GO" id="GO:0006449">
    <property type="term" value="P:regulation of translational termination"/>
    <property type="evidence" value="ECO:0007669"/>
    <property type="project" value="TreeGrafter"/>
</dbReference>
<dbReference type="PANTHER" id="PTHR12117:SF0">
    <property type="entry name" value="PROLYL 3-HYDROXYLASE OGFOD1"/>
    <property type="match status" value="1"/>
</dbReference>
<evidence type="ECO:0000313" key="2">
    <source>
        <dbReference type="EMBL" id="GAD59557.1"/>
    </source>
</evidence>
<gene>
    <name evidence="2" type="ORF">MBEBAB_1807</name>
</gene>